<dbReference type="AlphaFoldDB" id="A0A4C1SVE9"/>
<comment type="caution">
    <text evidence="1">The sequence shown here is derived from an EMBL/GenBank/DDBJ whole genome shotgun (WGS) entry which is preliminary data.</text>
</comment>
<reference evidence="1 2" key="1">
    <citation type="journal article" date="2019" name="Commun. Biol.">
        <title>The bagworm genome reveals a unique fibroin gene that provides high tensile strength.</title>
        <authorList>
            <person name="Kono N."/>
            <person name="Nakamura H."/>
            <person name="Ohtoshi R."/>
            <person name="Tomita M."/>
            <person name="Numata K."/>
            <person name="Arakawa K."/>
        </authorList>
    </citation>
    <scope>NUCLEOTIDE SEQUENCE [LARGE SCALE GENOMIC DNA]</scope>
</reference>
<keyword evidence="2" id="KW-1185">Reference proteome</keyword>
<evidence type="ECO:0000313" key="1">
    <source>
        <dbReference type="EMBL" id="GBP05307.1"/>
    </source>
</evidence>
<name>A0A4C1SVE9_EUMVA</name>
<dbReference type="Proteomes" id="UP000299102">
    <property type="component" value="Unassembled WGS sequence"/>
</dbReference>
<protein>
    <submittedName>
        <fullName evidence="1">Uncharacterized protein</fullName>
    </submittedName>
</protein>
<proteinExistence type="predicted"/>
<evidence type="ECO:0000313" key="2">
    <source>
        <dbReference type="Proteomes" id="UP000299102"/>
    </source>
</evidence>
<dbReference type="EMBL" id="BGZK01000017">
    <property type="protein sequence ID" value="GBP05307.1"/>
    <property type="molecule type" value="Genomic_DNA"/>
</dbReference>
<organism evidence="1 2">
    <name type="scientific">Eumeta variegata</name>
    <name type="common">Bagworm moth</name>
    <name type="synonym">Eumeta japonica</name>
    <dbReference type="NCBI Taxonomy" id="151549"/>
    <lineage>
        <taxon>Eukaryota</taxon>
        <taxon>Metazoa</taxon>
        <taxon>Ecdysozoa</taxon>
        <taxon>Arthropoda</taxon>
        <taxon>Hexapoda</taxon>
        <taxon>Insecta</taxon>
        <taxon>Pterygota</taxon>
        <taxon>Neoptera</taxon>
        <taxon>Endopterygota</taxon>
        <taxon>Lepidoptera</taxon>
        <taxon>Glossata</taxon>
        <taxon>Ditrysia</taxon>
        <taxon>Tineoidea</taxon>
        <taxon>Psychidae</taxon>
        <taxon>Oiketicinae</taxon>
        <taxon>Eumeta</taxon>
    </lineage>
</organism>
<sequence length="143" mass="16268">MSDDDLHDECALRSADPDKRFIIDKTDMHPLNHSGHRKDKLCGVGVYSRLQHENGYALPKYRRKVIASAVAFRPVRESSTDQLLPSVYSSVYQIFFTHPKGRHRTGDSFAVASVYGWRPATIDNTTTACVFRLTAIDIWSLQR</sequence>
<gene>
    <name evidence="1" type="ORF">EVAR_76748_1</name>
</gene>
<accession>A0A4C1SVE9</accession>